<feature type="transmembrane region" description="Helical" evidence="1">
    <location>
        <begin position="136"/>
        <end position="152"/>
    </location>
</feature>
<proteinExistence type="predicted"/>
<gene>
    <name evidence="2" type="ORF">GCM10010937_27630</name>
</gene>
<evidence type="ECO:0008006" key="4">
    <source>
        <dbReference type="Google" id="ProtNLM"/>
    </source>
</evidence>
<keyword evidence="1" id="KW-0812">Transmembrane</keyword>
<name>A0ABQ5WLH6_GLUJA</name>
<keyword evidence="1" id="KW-1133">Transmembrane helix</keyword>
<feature type="transmembrane region" description="Helical" evidence="1">
    <location>
        <begin position="70"/>
        <end position="90"/>
    </location>
</feature>
<protein>
    <recommendedName>
        <fullName evidence="4">DUF2142 domain-containing protein</fullName>
    </recommendedName>
</protein>
<organism evidence="2 3">
    <name type="scientific">Gluconobacter japonicus</name>
    <dbReference type="NCBI Taxonomy" id="376620"/>
    <lineage>
        <taxon>Bacteria</taxon>
        <taxon>Pseudomonadati</taxon>
        <taxon>Pseudomonadota</taxon>
        <taxon>Alphaproteobacteria</taxon>
        <taxon>Acetobacterales</taxon>
        <taxon>Acetobacteraceae</taxon>
        <taxon>Gluconobacter</taxon>
    </lineage>
</organism>
<keyword evidence="1" id="KW-0472">Membrane</keyword>
<feature type="transmembrane region" description="Helical" evidence="1">
    <location>
        <begin position="102"/>
        <end position="124"/>
    </location>
</feature>
<comment type="caution">
    <text evidence="2">The sequence shown here is derived from an EMBL/GenBank/DDBJ whole genome shotgun (WGS) entry which is preliminary data.</text>
</comment>
<feature type="transmembrane region" description="Helical" evidence="1">
    <location>
        <begin position="172"/>
        <end position="189"/>
    </location>
</feature>
<dbReference type="Proteomes" id="UP001156613">
    <property type="component" value="Unassembled WGS sequence"/>
</dbReference>
<dbReference type="Pfam" id="PF09913">
    <property type="entry name" value="DUF2142"/>
    <property type="match status" value="1"/>
</dbReference>
<dbReference type="EMBL" id="BSNT01000074">
    <property type="protein sequence ID" value="GLQ60960.1"/>
    <property type="molecule type" value="Genomic_DNA"/>
</dbReference>
<sequence>MLWSLVGVHSSKIPFRISDGVDAAQQAKFLLVHPLMIITVLWNTAKVSLLSLSGQFIGVLGWLDAPLPRWFYHFEGILFIISATLSLLYFRKNSLKKYFAKNGLIFLLFFGTMCSVSLALYLIWTPVGGHEIEGLQGRYFIPLAMFSILFFPNSKKVNFISTKNIEKMEITLLIFSVWVSFFVVIQTIFSRYW</sequence>
<evidence type="ECO:0000313" key="3">
    <source>
        <dbReference type="Proteomes" id="UP001156613"/>
    </source>
</evidence>
<keyword evidence="3" id="KW-1185">Reference proteome</keyword>
<evidence type="ECO:0000313" key="2">
    <source>
        <dbReference type="EMBL" id="GLQ60960.1"/>
    </source>
</evidence>
<accession>A0ABQ5WLH6</accession>
<evidence type="ECO:0000256" key="1">
    <source>
        <dbReference type="SAM" id="Phobius"/>
    </source>
</evidence>
<feature type="transmembrane region" description="Helical" evidence="1">
    <location>
        <begin position="35"/>
        <end position="58"/>
    </location>
</feature>
<reference evidence="3" key="1">
    <citation type="journal article" date="2019" name="Int. J. Syst. Evol. Microbiol.">
        <title>The Global Catalogue of Microorganisms (GCM) 10K type strain sequencing project: providing services to taxonomists for standard genome sequencing and annotation.</title>
        <authorList>
            <consortium name="The Broad Institute Genomics Platform"/>
            <consortium name="The Broad Institute Genome Sequencing Center for Infectious Disease"/>
            <person name="Wu L."/>
            <person name="Ma J."/>
        </authorList>
    </citation>
    <scope>NUCLEOTIDE SEQUENCE [LARGE SCALE GENOMIC DNA]</scope>
    <source>
        <strain evidence="3">NBRC 3271</strain>
    </source>
</reference>
<dbReference type="InterPro" id="IPR018674">
    <property type="entry name" value="DUF2142_membrane"/>
</dbReference>